<name>A0A848FC47_9BURK</name>
<protein>
    <submittedName>
        <fullName evidence="5">Universal stress protein</fullName>
    </submittedName>
</protein>
<dbReference type="SUPFAM" id="SSF52402">
    <property type="entry name" value="Adenine nucleotide alpha hydrolases-like"/>
    <property type="match status" value="2"/>
</dbReference>
<keyword evidence="6" id="KW-1185">Reference proteome</keyword>
<dbReference type="InterPro" id="IPR006016">
    <property type="entry name" value="UspA"/>
</dbReference>
<dbReference type="AlphaFoldDB" id="A0A848FC47"/>
<accession>A0A848FC47</accession>
<evidence type="ECO:0000256" key="3">
    <source>
        <dbReference type="ARBA" id="ARBA00022840"/>
    </source>
</evidence>
<dbReference type="Pfam" id="PF00582">
    <property type="entry name" value="Usp"/>
    <property type="match status" value="2"/>
</dbReference>
<evidence type="ECO:0000256" key="2">
    <source>
        <dbReference type="ARBA" id="ARBA00022741"/>
    </source>
</evidence>
<dbReference type="InterPro" id="IPR014729">
    <property type="entry name" value="Rossmann-like_a/b/a_fold"/>
</dbReference>
<dbReference type="Proteomes" id="UP000574067">
    <property type="component" value="Unassembled WGS sequence"/>
</dbReference>
<dbReference type="Gene3D" id="3.40.50.620">
    <property type="entry name" value="HUPs"/>
    <property type="match status" value="2"/>
</dbReference>
<evidence type="ECO:0000256" key="1">
    <source>
        <dbReference type="ARBA" id="ARBA00008791"/>
    </source>
</evidence>
<keyword evidence="3" id="KW-0067">ATP-binding</keyword>
<dbReference type="PANTHER" id="PTHR46268">
    <property type="entry name" value="STRESS RESPONSE PROTEIN NHAX"/>
    <property type="match status" value="1"/>
</dbReference>
<dbReference type="PANTHER" id="PTHR46268:SF27">
    <property type="entry name" value="UNIVERSAL STRESS PROTEIN RV2623"/>
    <property type="match status" value="1"/>
</dbReference>
<dbReference type="RefSeq" id="WP_169160665.1">
    <property type="nucleotide sequence ID" value="NZ_JABBFW010000007.1"/>
</dbReference>
<dbReference type="PRINTS" id="PR01438">
    <property type="entry name" value="UNVRSLSTRESS"/>
</dbReference>
<evidence type="ECO:0000259" key="4">
    <source>
        <dbReference type="Pfam" id="PF00582"/>
    </source>
</evidence>
<comment type="similarity">
    <text evidence="1">Belongs to the universal stress protein A family.</text>
</comment>
<feature type="domain" description="UspA" evidence="4">
    <location>
        <begin position="6"/>
        <end position="146"/>
    </location>
</feature>
<dbReference type="CDD" id="cd00293">
    <property type="entry name" value="USP-like"/>
    <property type="match status" value="2"/>
</dbReference>
<evidence type="ECO:0000313" key="5">
    <source>
        <dbReference type="EMBL" id="NML15760.1"/>
    </source>
</evidence>
<dbReference type="EMBL" id="JABBFW010000007">
    <property type="protein sequence ID" value="NML15760.1"/>
    <property type="molecule type" value="Genomic_DNA"/>
</dbReference>
<comment type="caution">
    <text evidence="5">The sequence shown here is derived from an EMBL/GenBank/DDBJ whole genome shotgun (WGS) entry which is preliminary data.</text>
</comment>
<dbReference type="InterPro" id="IPR006015">
    <property type="entry name" value="Universal_stress_UspA"/>
</dbReference>
<gene>
    <name evidence="5" type="ORF">HHL10_12340</name>
</gene>
<feature type="domain" description="UspA" evidence="4">
    <location>
        <begin position="153"/>
        <end position="292"/>
    </location>
</feature>
<sequence>MSTLGPILVATDFSAPARHAAQRGARIARETGSPLSLLHVLPGDALELLREWLGNDNAAEPQLLEQGRRQLLRLAQELQTAHQVPRIDSSARAGQVLHEILCEAEERQAGLLVLGARGAGFLRRLLVGTTADRLMRRTVRPLLVVRQTPHEPYRRVLVPVDFSPWSAHAVALAHRVAPHARLVLMTVYEVPFEDKLRFAGVEEATVAQYRQRSREQATQRLDALVLRTGLKAGQWEPCVLEGEASLRVVEQEQEQDCDLVVLGKHGRSLTEDMLLGSVTKHVLAEGSADLLISTAHEAVEPVAGTAPA</sequence>
<dbReference type="GO" id="GO:0005524">
    <property type="term" value="F:ATP binding"/>
    <property type="evidence" value="ECO:0007669"/>
    <property type="project" value="UniProtKB-KW"/>
</dbReference>
<organism evidence="5 6">
    <name type="scientific">Azohydromonas caseinilytica</name>
    <dbReference type="NCBI Taxonomy" id="2728836"/>
    <lineage>
        <taxon>Bacteria</taxon>
        <taxon>Pseudomonadati</taxon>
        <taxon>Pseudomonadota</taxon>
        <taxon>Betaproteobacteria</taxon>
        <taxon>Burkholderiales</taxon>
        <taxon>Sphaerotilaceae</taxon>
        <taxon>Azohydromonas</taxon>
    </lineage>
</organism>
<evidence type="ECO:0000313" key="6">
    <source>
        <dbReference type="Proteomes" id="UP000574067"/>
    </source>
</evidence>
<proteinExistence type="inferred from homology"/>
<keyword evidence="2" id="KW-0547">Nucleotide-binding</keyword>
<reference evidence="5 6" key="1">
    <citation type="submission" date="2020-04" db="EMBL/GenBank/DDBJ databases">
        <title>Azohydromonas sp. isolated from soil.</title>
        <authorList>
            <person name="Dahal R.H."/>
        </authorList>
    </citation>
    <scope>NUCLEOTIDE SEQUENCE [LARGE SCALE GENOMIC DNA]</scope>
    <source>
        <strain evidence="5 6">G-1-1-14</strain>
    </source>
</reference>